<name>A0A1G7X2R4_PSEOR</name>
<evidence type="ECO:0000313" key="2">
    <source>
        <dbReference type="Proteomes" id="UP000198967"/>
    </source>
</evidence>
<dbReference type="STRING" id="366584.SAMN05216377_11565"/>
<keyword evidence="2" id="KW-1185">Reference proteome</keyword>
<reference evidence="1 2" key="1">
    <citation type="submission" date="2016-10" db="EMBL/GenBank/DDBJ databases">
        <authorList>
            <person name="de Groot N.N."/>
        </authorList>
    </citation>
    <scope>NUCLEOTIDE SEQUENCE [LARGE SCALE GENOMIC DNA]</scope>
    <source>
        <strain evidence="1 2">CGMCC 4.3143</strain>
    </source>
</reference>
<accession>A0A1G7X2R4</accession>
<dbReference type="RefSeq" id="WP_093088075.1">
    <property type="nucleotide sequence ID" value="NZ_FNBE01000015.1"/>
</dbReference>
<sequence length="327" mass="35305">MRVVSVPEGHAYVRNTGGPGVVRLPDPPVPGAPAGQWWPSPWLDPERVRREAGTVDVYHLHFGFDACRPAQLSALVGALRAAGTPLVFTVHDLRNPHHVDPAAHDAALDVLVPAADALVTLTPGAAAEIARRWGRTAQVIPHPHVVPLDRVPVPRPHEGFVVGVHAKSVRTNADPVGITRLLAAADAPDLRIRFDAHDDDRGRAAARAVAGLPGVEVHVHPPFTDDELWAYLESLDLSVLPHRWGTHSGWSEACHDLGTPVLVPDCGYYREQGPCLVHRWTAASVAAALHRARHLPRAPARGRAAQRERIAQAHLDLYRAVTAPVPA</sequence>
<protein>
    <submittedName>
        <fullName evidence="1">Glycosyltransferase involved in cell wall bisynthesis</fullName>
    </submittedName>
</protein>
<dbReference type="EMBL" id="FNBE01000015">
    <property type="protein sequence ID" value="SDG78442.1"/>
    <property type="molecule type" value="Genomic_DNA"/>
</dbReference>
<dbReference type="Proteomes" id="UP000198967">
    <property type="component" value="Unassembled WGS sequence"/>
</dbReference>
<proteinExistence type="predicted"/>
<evidence type="ECO:0000313" key="1">
    <source>
        <dbReference type="EMBL" id="SDG78442.1"/>
    </source>
</evidence>
<keyword evidence="1" id="KW-0808">Transferase</keyword>
<gene>
    <name evidence="1" type="ORF">SAMN05216377_11565</name>
</gene>
<dbReference type="AlphaFoldDB" id="A0A1G7X2R4"/>
<dbReference type="OrthoDB" id="3287135at2"/>
<dbReference type="GO" id="GO:0016740">
    <property type="term" value="F:transferase activity"/>
    <property type="evidence" value="ECO:0007669"/>
    <property type="project" value="UniProtKB-KW"/>
</dbReference>
<dbReference type="SUPFAM" id="SSF53756">
    <property type="entry name" value="UDP-Glycosyltransferase/glycogen phosphorylase"/>
    <property type="match status" value="1"/>
</dbReference>
<organism evidence="1 2">
    <name type="scientific">Pseudonocardia oroxyli</name>
    <dbReference type="NCBI Taxonomy" id="366584"/>
    <lineage>
        <taxon>Bacteria</taxon>
        <taxon>Bacillati</taxon>
        <taxon>Actinomycetota</taxon>
        <taxon>Actinomycetes</taxon>
        <taxon>Pseudonocardiales</taxon>
        <taxon>Pseudonocardiaceae</taxon>
        <taxon>Pseudonocardia</taxon>
    </lineage>
</organism>
<dbReference type="Gene3D" id="3.40.50.2000">
    <property type="entry name" value="Glycogen Phosphorylase B"/>
    <property type="match status" value="2"/>
</dbReference>